<gene>
    <name evidence="1" type="ORF">E4O92_06310</name>
</gene>
<evidence type="ECO:0000313" key="1">
    <source>
        <dbReference type="EMBL" id="TFW33603.1"/>
    </source>
</evidence>
<keyword evidence="2" id="KW-1185">Reference proteome</keyword>
<dbReference type="OrthoDB" id="197187at2"/>
<organism evidence="1 2">
    <name type="scientific">Massilia horti</name>
    <dbReference type="NCBI Taxonomy" id="2562153"/>
    <lineage>
        <taxon>Bacteria</taxon>
        <taxon>Pseudomonadati</taxon>
        <taxon>Pseudomonadota</taxon>
        <taxon>Betaproteobacteria</taxon>
        <taxon>Burkholderiales</taxon>
        <taxon>Oxalobacteraceae</taxon>
        <taxon>Telluria group</taxon>
        <taxon>Massilia</taxon>
    </lineage>
</organism>
<comment type="caution">
    <text evidence="1">The sequence shown here is derived from an EMBL/GenBank/DDBJ whole genome shotgun (WGS) entry which is preliminary data.</text>
</comment>
<dbReference type="EMBL" id="SPUM01000038">
    <property type="protein sequence ID" value="TFW33603.1"/>
    <property type="molecule type" value="Genomic_DNA"/>
</dbReference>
<dbReference type="RefSeq" id="WP_135188902.1">
    <property type="nucleotide sequence ID" value="NZ_SPUM01000038.1"/>
</dbReference>
<reference evidence="1 2" key="1">
    <citation type="submission" date="2019-03" db="EMBL/GenBank/DDBJ databases">
        <title>Draft genome of Massilia hortus sp. nov., a novel bacterial species of the Oxalobacteraceae family.</title>
        <authorList>
            <person name="Peta V."/>
            <person name="Raths R."/>
            <person name="Bucking H."/>
        </authorList>
    </citation>
    <scope>NUCLEOTIDE SEQUENCE [LARGE SCALE GENOMIC DNA]</scope>
    <source>
        <strain evidence="1 2">ONC3</strain>
    </source>
</reference>
<dbReference type="Proteomes" id="UP000297258">
    <property type="component" value="Unassembled WGS sequence"/>
</dbReference>
<evidence type="ECO:0000313" key="2">
    <source>
        <dbReference type="Proteomes" id="UP000297258"/>
    </source>
</evidence>
<proteinExistence type="predicted"/>
<dbReference type="InterPro" id="IPR008727">
    <property type="entry name" value="PAAR_motif"/>
</dbReference>
<dbReference type="CDD" id="cd14744">
    <property type="entry name" value="PAAR_CT_2"/>
    <property type="match status" value="1"/>
</dbReference>
<dbReference type="AlphaFoldDB" id="A0A4Y9T5A2"/>
<sequence length="85" mass="9006">MKDDQGRGVIRLGDKTNHGGEVMSAAEDFTVLGKAVALEGDSTYCPQCKGKFPIQPSGSTRKHHGKQVAFDQDLTACGAKLISSI</sequence>
<dbReference type="Gene3D" id="2.60.200.60">
    <property type="match status" value="1"/>
</dbReference>
<dbReference type="Pfam" id="PF05488">
    <property type="entry name" value="PAAR_motif"/>
    <property type="match status" value="1"/>
</dbReference>
<accession>A0A4Y9T5A2</accession>
<name>A0A4Y9T5A2_9BURK</name>
<protein>
    <submittedName>
        <fullName evidence="1">PAAR domain-containing protein</fullName>
    </submittedName>
</protein>